<dbReference type="PANTHER" id="PTHR23279">
    <property type="entry name" value="DEFECTIVE PROBOSCIS EXTENSION RESPONSE DPR -RELATED"/>
    <property type="match status" value="1"/>
</dbReference>
<evidence type="ECO:0000259" key="1">
    <source>
        <dbReference type="PROSITE" id="PS50835"/>
    </source>
</evidence>
<reference evidence="2 3" key="1">
    <citation type="submission" date="2015-04" db="EMBL/GenBank/DDBJ databases">
        <authorList>
            <person name="Syromyatnikov M.Y."/>
            <person name="Popov V.N."/>
        </authorList>
    </citation>
    <scope>NUCLEOTIDE SEQUENCE [LARGE SCALE GENOMIC DNA]</scope>
</reference>
<dbReference type="Proteomes" id="UP000183832">
    <property type="component" value="Unassembled WGS sequence"/>
</dbReference>
<evidence type="ECO:0000313" key="2">
    <source>
        <dbReference type="EMBL" id="CRK99309.1"/>
    </source>
</evidence>
<keyword evidence="3" id="KW-1185">Reference proteome</keyword>
<evidence type="ECO:0000313" key="3">
    <source>
        <dbReference type="Proteomes" id="UP000183832"/>
    </source>
</evidence>
<feature type="domain" description="Ig-like" evidence="1">
    <location>
        <begin position="57"/>
        <end position="152"/>
    </location>
</feature>
<protein>
    <submittedName>
        <fullName evidence="2">CLUMA_CG012600, isoform A</fullName>
    </submittedName>
</protein>
<dbReference type="Gene3D" id="2.60.40.10">
    <property type="entry name" value="Immunoglobulins"/>
    <property type="match status" value="2"/>
</dbReference>
<name>A0A1J1IGD7_9DIPT</name>
<gene>
    <name evidence="2" type="primary">similar to dpr7</name>
    <name evidence="2" type="ORF">CLUMA_CG012600</name>
</gene>
<dbReference type="SMART" id="SM00406">
    <property type="entry name" value="IGv"/>
    <property type="match status" value="1"/>
</dbReference>
<dbReference type="PANTHER" id="PTHR23279:SF6">
    <property type="entry name" value="DEFECTIVE PROBOSCIS EXTENSION RESPONSE 7, ISOFORM F"/>
    <property type="match status" value="1"/>
</dbReference>
<dbReference type="EMBL" id="CVRI01000050">
    <property type="protein sequence ID" value="CRK99309.1"/>
    <property type="molecule type" value="Genomic_DNA"/>
</dbReference>
<dbReference type="GO" id="GO:0032589">
    <property type="term" value="C:neuron projection membrane"/>
    <property type="evidence" value="ECO:0007669"/>
    <property type="project" value="TreeGrafter"/>
</dbReference>
<dbReference type="CDD" id="cd00096">
    <property type="entry name" value="Ig"/>
    <property type="match status" value="1"/>
</dbReference>
<dbReference type="SMART" id="SM00408">
    <property type="entry name" value="IGc2"/>
    <property type="match status" value="2"/>
</dbReference>
<dbReference type="InterPro" id="IPR013106">
    <property type="entry name" value="Ig_V-set"/>
</dbReference>
<dbReference type="Pfam" id="PF07686">
    <property type="entry name" value="V-set"/>
    <property type="match status" value="1"/>
</dbReference>
<dbReference type="InterPro" id="IPR037448">
    <property type="entry name" value="Zig-8"/>
</dbReference>
<feature type="domain" description="Ig-like" evidence="1">
    <location>
        <begin position="160"/>
        <end position="258"/>
    </location>
</feature>
<sequence length="323" mass="36166">MDATILIKGIISIFTYWLQFNILFILCDHLDIVTNTTNNILGLNQTNDNFFVQQKEPYFGSNQNSNITVLENESVVLKCVVRNKGNKTVSWIRKKDLHILTSENFVFSGDQRFTVLHQADANEWNLNIEHATLKDSGVYECQVNTEPKIKLSVMLEVTVPEVLQERIIASANSFNGKVKFAKIVGSAEIHVKVGSTIALTCVVNHQVPSIQWFHNHSPIEFNSNRGGINLETEKTHDGTTSRLLLTRAQFRDGGNYTCMPQGAIPASGFVHVLNGEHPAAKYTSGVTPLSCFSHSVIPCTTFLLLYHHCCTRKVVNFFLARLS</sequence>
<dbReference type="STRING" id="568069.A0A1J1IGD7"/>
<dbReference type="InterPro" id="IPR036179">
    <property type="entry name" value="Ig-like_dom_sf"/>
</dbReference>
<dbReference type="AlphaFoldDB" id="A0A1J1IGD7"/>
<proteinExistence type="predicted"/>
<dbReference type="SMART" id="SM00409">
    <property type="entry name" value="IG"/>
    <property type="match status" value="2"/>
</dbReference>
<dbReference type="PROSITE" id="PS50835">
    <property type="entry name" value="IG_LIKE"/>
    <property type="match status" value="2"/>
</dbReference>
<organism evidence="2 3">
    <name type="scientific">Clunio marinus</name>
    <dbReference type="NCBI Taxonomy" id="568069"/>
    <lineage>
        <taxon>Eukaryota</taxon>
        <taxon>Metazoa</taxon>
        <taxon>Ecdysozoa</taxon>
        <taxon>Arthropoda</taxon>
        <taxon>Hexapoda</taxon>
        <taxon>Insecta</taxon>
        <taxon>Pterygota</taxon>
        <taxon>Neoptera</taxon>
        <taxon>Endopterygota</taxon>
        <taxon>Diptera</taxon>
        <taxon>Nematocera</taxon>
        <taxon>Chironomoidea</taxon>
        <taxon>Chironomidae</taxon>
        <taxon>Clunio</taxon>
    </lineage>
</organism>
<dbReference type="GO" id="GO:0050808">
    <property type="term" value="P:synapse organization"/>
    <property type="evidence" value="ECO:0007669"/>
    <property type="project" value="TreeGrafter"/>
</dbReference>
<dbReference type="FunFam" id="2.60.40.10:FF:000129">
    <property type="entry name" value="CLUMA_CG018772, isoform A"/>
    <property type="match status" value="1"/>
</dbReference>
<dbReference type="InterPro" id="IPR007110">
    <property type="entry name" value="Ig-like_dom"/>
</dbReference>
<dbReference type="InterPro" id="IPR013783">
    <property type="entry name" value="Ig-like_fold"/>
</dbReference>
<dbReference type="SUPFAM" id="SSF48726">
    <property type="entry name" value="Immunoglobulin"/>
    <property type="match status" value="2"/>
</dbReference>
<dbReference type="InterPro" id="IPR003599">
    <property type="entry name" value="Ig_sub"/>
</dbReference>
<dbReference type="InterPro" id="IPR003598">
    <property type="entry name" value="Ig_sub2"/>
</dbReference>
<dbReference type="OrthoDB" id="190835at2759"/>
<accession>A0A1J1IGD7</accession>
<dbReference type="Pfam" id="PF13927">
    <property type="entry name" value="Ig_3"/>
    <property type="match status" value="1"/>
</dbReference>